<dbReference type="AlphaFoldDB" id="A0A0F9RBJ4"/>
<dbReference type="EMBL" id="LAZR01003050">
    <property type="protein sequence ID" value="KKN22551.1"/>
    <property type="molecule type" value="Genomic_DNA"/>
</dbReference>
<name>A0A0F9RBJ4_9ZZZZ</name>
<reference evidence="1" key="1">
    <citation type="journal article" date="2015" name="Nature">
        <title>Complex archaea that bridge the gap between prokaryotes and eukaryotes.</title>
        <authorList>
            <person name="Spang A."/>
            <person name="Saw J.H."/>
            <person name="Jorgensen S.L."/>
            <person name="Zaremba-Niedzwiedzka K."/>
            <person name="Martijn J."/>
            <person name="Lind A.E."/>
            <person name="van Eijk R."/>
            <person name="Schleper C."/>
            <person name="Guy L."/>
            <person name="Ettema T.J."/>
        </authorList>
    </citation>
    <scope>NUCLEOTIDE SEQUENCE</scope>
</reference>
<proteinExistence type="predicted"/>
<gene>
    <name evidence="1" type="ORF">LCGC14_0913910</name>
</gene>
<comment type="caution">
    <text evidence="1">The sequence shown here is derived from an EMBL/GenBank/DDBJ whole genome shotgun (WGS) entry which is preliminary data.</text>
</comment>
<organism evidence="1">
    <name type="scientific">marine sediment metagenome</name>
    <dbReference type="NCBI Taxonomy" id="412755"/>
    <lineage>
        <taxon>unclassified sequences</taxon>
        <taxon>metagenomes</taxon>
        <taxon>ecological metagenomes</taxon>
    </lineage>
</organism>
<accession>A0A0F9RBJ4</accession>
<protein>
    <submittedName>
        <fullName evidence="1">Uncharacterized protein</fullName>
    </submittedName>
</protein>
<evidence type="ECO:0000313" key="1">
    <source>
        <dbReference type="EMBL" id="KKN22551.1"/>
    </source>
</evidence>
<sequence>MEKNTLKFKENELTEAEDYYNQLHISRKQRRKILTLS</sequence>